<accession>A0A6L6PWU5</accession>
<keyword evidence="2" id="KW-0560">Oxidoreductase</keyword>
<keyword evidence="4" id="KW-1185">Reference proteome</keyword>
<comment type="caution">
    <text evidence="3">The sequence shown here is derived from an EMBL/GenBank/DDBJ whole genome shotgun (WGS) entry which is preliminary data.</text>
</comment>
<gene>
    <name evidence="3" type="ORF">GM668_05860</name>
</gene>
<dbReference type="EMBL" id="WNLA01000002">
    <property type="protein sequence ID" value="MTW01611.1"/>
    <property type="molecule type" value="Genomic_DNA"/>
</dbReference>
<dbReference type="InterPro" id="IPR002347">
    <property type="entry name" value="SDR_fam"/>
</dbReference>
<dbReference type="Proteomes" id="UP000484015">
    <property type="component" value="Unassembled WGS sequence"/>
</dbReference>
<evidence type="ECO:0000256" key="1">
    <source>
        <dbReference type="ARBA" id="ARBA00006484"/>
    </source>
</evidence>
<dbReference type="GO" id="GO:0016491">
    <property type="term" value="F:oxidoreductase activity"/>
    <property type="evidence" value="ECO:0007669"/>
    <property type="project" value="UniProtKB-KW"/>
</dbReference>
<dbReference type="OrthoDB" id="9786435at2"/>
<reference evidence="3 4" key="1">
    <citation type="submission" date="2019-11" db="EMBL/GenBank/DDBJ databases">
        <title>Type strains purchased from KCTC, JCM and DSMZ.</title>
        <authorList>
            <person name="Lu H."/>
        </authorList>
    </citation>
    <scope>NUCLEOTIDE SEQUENCE [LARGE SCALE GENOMIC DNA]</scope>
    <source>
        <strain evidence="3 4">KCTC 42409</strain>
    </source>
</reference>
<dbReference type="Pfam" id="PF00106">
    <property type="entry name" value="adh_short"/>
    <property type="match status" value="1"/>
</dbReference>
<comment type="similarity">
    <text evidence="1">Belongs to the short-chain dehydrogenases/reductases (SDR) family.</text>
</comment>
<dbReference type="Gene3D" id="3.40.50.720">
    <property type="entry name" value="NAD(P)-binding Rossmann-like Domain"/>
    <property type="match status" value="1"/>
</dbReference>
<evidence type="ECO:0000313" key="4">
    <source>
        <dbReference type="Proteomes" id="UP000484015"/>
    </source>
</evidence>
<dbReference type="Pfam" id="PF13561">
    <property type="entry name" value="adh_short_C2"/>
    <property type="match status" value="1"/>
</dbReference>
<evidence type="ECO:0000256" key="2">
    <source>
        <dbReference type="ARBA" id="ARBA00023002"/>
    </source>
</evidence>
<dbReference type="RefSeq" id="WP_155437994.1">
    <property type="nucleotide sequence ID" value="NZ_WNLA01000002.1"/>
</dbReference>
<dbReference type="PANTHER" id="PTHR24321:SF8">
    <property type="entry name" value="ESTRADIOL 17-BETA-DEHYDROGENASE 8-RELATED"/>
    <property type="match status" value="1"/>
</dbReference>
<evidence type="ECO:0000313" key="3">
    <source>
        <dbReference type="EMBL" id="MTW01611.1"/>
    </source>
</evidence>
<organism evidence="3 4">
    <name type="scientific">Pseudoduganella ginsengisoli</name>
    <dbReference type="NCBI Taxonomy" id="1462440"/>
    <lineage>
        <taxon>Bacteria</taxon>
        <taxon>Pseudomonadati</taxon>
        <taxon>Pseudomonadota</taxon>
        <taxon>Betaproteobacteria</taxon>
        <taxon>Burkholderiales</taxon>
        <taxon>Oxalobacteraceae</taxon>
        <taxon>Telluria group</taxon>
        <taxon>Pseudoduganella</taxon>
    </lineage>
</organism>
<dbReference type="PANTHER" id="PTHR24321">
    <property type="entry name" value="DEHYDROGENASES, SHORT CHAIN"/>
    <property type="match status" value="1"/>
</dbReference>
<dbReference type="InterPro" id="IPR036291">
    <property type="entry name" value="NAD(P)-bd_dom_sf"/>
</dbReference>
<dbReference type="AlphaFoldDB" id="A0A6L6PWU5"/>
<dbReference type="SUPFAM" id="SSF51735">
    <property type="entry name" value="NAD(P)-binding Rossmann-fold domains"/>
    <property type="match status" value="1"/>
</dbReference>
<proteinExistence type="inferred from homology"/>
<protein>
    <submittedName>
        <fullName evidence="3">SDR family oxidoreductase</fullName>
    </submittedName>
</protein>
<name>A0A6L6PWU5_9BURK</name>
<dbReference type="PRINTS" id="PR00081">
    <property type="entry name" value="GDHRDH"/>
</dbReference>
<sequence length="264" mass="26984">MKKTAIVSGAASGIGAAVCEQLRHAGLRVIGIDLRNSDICADLATASGRAYAVEAALCLSEKRIDTLVCCAGLGPQAEPVAQIAAVNYFGVTALLDGLFEALQAGCRASAVVVSSSSATLQAWEGNPLRQAYLDGDEAAVQAMLANLPPDLAPQAGFIAYASSKNAVACAVRQRAASWGRAGVRLNAVAPGAVQTPLLEAGLADARYGEGIRNFIAPLSTRARAEPADIAALIGFVASDSAPFIHGSVVFADGGIDAAMRPHHF</sequence>